<evidence type="ECO:0000313" key="1">
    <source>
        <dbReference type="EMBL" id="KAJ9087915.1"/>
    </source>
</evidence>
<protein>
    <submittedName>
        <fullName evidence="1">Uncharacterized protein</fullName>
    </submittedName>
</protein>
<evidence type="ECO:0000313" key="2">
    <source>
        <dbReference type="Proteomes" id="UP001165960"/>
    </source>
</evidence>
<dbReference type="EMBL" id="QTSX02000179">
    <property type="protein sequence ID" value="KAJ9087915.1"/>
    <property type="molecule type" value="Genomic_DNA"/>
</dbReference>
<accession>A0ACC2UMH1</accession>
<proteinExistence type="predicted"/>
<dbReference type="Proteomes" id="UP001165960">
    <property type="component" value="Unassembled WGS sequence"/>
</dbReference>
<sequence length="230" mass="26252">MLIFLRWMIPLLLTSHSIVADLENIQSRLLAIRESLDNFYKTVSPEFAPGFAPWGDVLSKFNLLVARFVSYNNEISRSSLYQKMLVHPIQLDLNETEAHILGFMLRTKQIPEIEKEEEALISSGLPGVIENEEDILKDADNRQLEQIHAQWQTQIQKHDAIAEQASEAFDNMLRTHNFKKRPIAQTIPQDTPDEASDSSPASPKRPDFKGSSKSLDQILGWYSSGRRFDS</sequence>
<comment type="caution">
    <text evidence="1">The sequence shown here is derived from an EMBL/GenBank/DDBJ whole genome shotgun (WGS) entry which is preliminary data.</text>
</comment>
<name>A0ACC2UMH1_9FUNG</name>
<keyword evidence="2" id="KW-1185">Reference proteome</keyword>
<organism evidence="1 2">
    <name type="scientific">Entomophthora muscae</name>
    <dbReference type="NCBI Taxonomy" id="34485"/>
    <lineage>
        <taxon>Eukaryota</taxon>
        <taxon>Fungi</taxon>
        <taxon>Fungi incertae sedis</taxon>
        <taxon>Zoopagomycota</taxon>
        <taxon>Entomophthoromycotina</taxon>
        <taxon>Entomophthoromycetes</taxon>
        <taxon>Entomophthorales</taxon>
        <taxon>Entomophthoraceae</taxon>
        <taxon>Entomophthora</taxon>
    </lineage>
</organism>
<reference evidence="1" key="1">
    <citation type="submission" date="2022-04" db="EMBL/GenBank/DDBJ databases">
        <title>Genome of the entomopathogenic fungus Entomophthora muscae.</title>
        <authorList>
            <person name="Elya C."/>
            <person name="Lovett B.R."/>
            <person name="Lee E."/>
            <person name="Macias A.M."/>
            <person name="Hajek A.E."/>
            <person name="De Bivort B.L."/>
            <person name="Kasson M.T."/>
            <person name="De Fine Licht H.H."/>
            <person name="Stajich J.E."/>
        </authorList>
    </citation>
    <scope>NUCLEOTIDE SEQUENCE</scope>
    <source>
        <strain evidence="1">Berkeley</strain>
    </source>
</reference>
<gene>
    <name evidence="1" type="ORF">DSO57_1028354</name>
</gene>